<evidence type="ECO:0000313" key="3">
    <source>
        <dbReference type="Proteomes" id="UP001479436"/>
    </source>
</evidence>
<dbReference type="EMBL" id="JASJQH010008949">
    <property type="protein sequence ID" value="KAK9685743.1"/>
    <property type="molecule type" value="Genomic_DNA"/>
</dbReference>
<dbReference type="Gene3D" id="3.40.50.720">
    <property type="entry name" value="NAD(P)-binding Rossmann-like Domain"/>
    <property type="match status" value="1"/>
</dbReference>
<dbReference type="Proteomes" id="UP001479436">
    <property type="component" value="Unassembled WGS sequence"/>
</dbReference>
<proteinExistence type="predicted"/>
<keyword evidence="3" id="KW-1185">Reference proteome</keyword>
<dbReference type="Pfam" id="PF00389">
    <property type="entry name" value="2-Hacid_dh"/>
    <property type="match status" value="1"/>
</dbReference>
<evidence type="ECO:0000313" key="2">
    <source>
        <dbReference type="EMBL" id="KAK9685743.1"/>
    </source>
</evidence>
<dbReference type="SUPFAM" id="SSF52283">
    <property type="entry name" value="Formate/glycerate dehydrogenase catalytic domain-like"/>
    <property type="match status" value="1"/>
</dbReference>
<gene>
    <name evidence="2" type="ORF">K7432_015392</name>
</gene>
<reference evidence="2 3" key="1">
    <citation type="submission" date="2023-04" db="EMBL/GenBank/DDBJ databases">
        <title>Genome of Basidiobolus ranarum AG-B5.</title>
        <authorList>
            <person name="Stajich J.E."/>
            <person name="Carter-House D."/>
            <person name="Gryganskyi A."/>
        </authorList>
    </citation>
    <scope>NUCLEOTIDE SEQUENCE [LARGE SCALE GENOMIC DNA]</scope>
    <source>
        <strain evidence="2 3">AG-B5</strain>
    </source>
</reference>
<evidence type="ECO:0000259" key="1">
    <source>
        <dbReference type="Pfam" id="PF00389"/>
    </source>
</evidence>
<comment type="caution">
    <text evidence="2">The sequence shown here is derived from an EMBL/GenBank/DDBJ whole genome shotgun (WGS) entry which is preliminary data.</text>
</comment>
<accession>A0ABR2VN45</accession>
<feature type="domain" description="D-isomer specific 2-hydroxyacid dehydrogenase catalytic" evidence="1">
    <location>
        <begin position="33"/>
        <end position="101"/>
    </location>
</feature>
<dbReference type="InterPro" id="IPR006139">
    <property type="entry name" value="D-isomer_2_OHA_DH_cat_dom"/>
</dbReference>
<organism evidence="2 3">
    <name type="scientific">Basidiobolus ranarum</name>
    <dbReference type="NCBI Taxonomy" id="34480"/>
    <lineage>
        <taxon>Eukaryota</taxon>
        <taxon>Fungi</taxon>
        <taxon>Fungi incertae sedis</taxon>
        <taxon>Zoopagomycota</taxon>
        <taxon>Entomophthoromycotina</taxon>
        <taxon>Basidiobolomycetes</taxon>
        <taxon>Basidiobolales</taxon>
        <taxon>Basidiobolaceae</taxon>
        <taxon>Basidiobolus</taxon>
    </lineage>
</organism>
<sequence>MLFASLRKPNLSRISLTTRAYQTMTNTQKKYRVLVTRTLPEKAQERLEQEERLEVVQWDGAKSREEFLKGIKGMDGTLCMFSERIDKEALEAAGPQFKVCAILHECLLFDPYK</sequence>
<name>A0ABR2VN45_9FUNG</name>
<protein>
    <recommendedName>
        <fullName evidence="1">D-isomer specific 2-hydroxyacid dehydrogenase catalytic domain-containing protein</fullName>
    </recommendedName>
</protein>